<evidence type="ECO:0000313" key="3">
    <source>
        <dbReference type="Proteomes" id="UP000320776"/>
    </source>
</evidence>
<dbReference type="RefSeq" id="WP_144350344.1">
    <property type="nucleotide sequence ID" value="NZ_CP036259.1"/>
</dbReference>
<accession>A0A517DTV7</accession>
<keyword evidence="1" id="KW-0472">Membrane</keyword>
<protein>
    <submittedName>
        <fullName evidence="2">Uncharacterized protein</fullName>
    </submittedName>
</protein>
<dbReference type="KEGG" id="sted:SPTER_21050"/>
<feature type="transmembrane region" description="Helical" evidence="1">
    <location>
        <begin position="36"/>
        <end position="57"/>
    </location>
</feature>
<feature type="transmembrane region" description="Helical" evidence="1">
    <location>
        <begin position="109"/>
        <end position="128"/>
    </location>
</feature>
<sequence>MLAIDMIGLVISIIIVGVRYPHYALAAAVINTTGQILMAVLLAANIEKIVTAGAFSSASMTNLSELQSLLFACSGPLANFLVSKAAGGIQFVSNAQLIKPTAVLKQPLAVTNLRFAVISLVLSLISLFK</sequence>
<feature type="transmembrane region" description="Helical" evidence="1">
    <location>
        <begin position="69"/>
        <end position="89"/>
    </location>
</feature>
<evidence type="ECO:0000313" key="2">
    <source>
        <dbReference type="EMBL" id="QDR80771.1"/>
    </source>
</evidence>
<reference evidence="2 3" key="1">
    <citation type="submission" date="2019-02" db="EMBL/GenBank/DDBJ databases">
        <title>Closed genome of Sporomusa termitida DSM 4440.</title>
        <authorList>
            <person name="Poehlein A."/>
            <person name="Daniel R."/>
        </authorList>
    </citation>
    <scope>NUCLEOTIDE SEQUENCE [LARGE SCALE GENOMIC DNA]</scope>
    <source>
        <strain evidence="2 3">DSM 4440</strain>
    </source>
</reference>
<proteinExistence type="predicted"/>
<dbReference type="AlphaFoldDB" id="A0A517DTV7"/>
<keyword evidence="3" id="KW-1185">Reference proteome</keyword>
<evidence type="ECO:0000256" key="1">
    <source>
        <dbReference type="SAM" id="Phobius"/>
    </source>
</evidence>
<gene>
    <name evidence="2" type="ORF">SPTER_21050</name>
</gene>
<dbReference type="Proteomes" id="UP000320776">
    <property type="component" value="Chromosome"/>
</dbReference>
<dbReference type="OrthoDB" id="1682170at2"/>
<organism evidence="2 3">
    <name type="scientific">Sporomusa termitida</name>
    <dbReference type="NCBI Taxonomy" id="2377"/>
    <lineage>
        <taxon>Bacteria</taxon>
        <taxon>Bacillati</taxon>
        <taxon>Bacillota</taxon>
        <taxon>Negativicutes</taxon>
        <taxon>Selenomonadales</taxon>
        <taxon>Sporomusaceae</taxon>
        <taxon>Sporomusa</taxon>
    </lineage>
</organism>
<keyword evidence="1" id="KW-0812">Transmembrane</keyword>
<dbReference type="EMBL" id="CP036259">
    <property type="protein sequence ID" value="QDR80771.1"/>
    <property type="molecule type" value="Genomic_DNA"/>
</dbReference>
<keyword evidence="1" id="KW-1133">Transmembrane helix</keyword>
<name>A0A517DTV7_9FIRM</name>